<dbReference type="InterPro" id="IPR024402">
    <property type="entry name" value="DUF2726"/>
</dbReference>
<keyword evidence="5" id="KW-0547">Nucleotide-binding</keyword>
<dbReference type="InterPro" id="IPR027417">
    <property type="entry name" value="P-loop_NTPase"/>
</dbReference>
<dbReference type="Pfam" id="PF13086">
    <property type="entry name" value="AAA_11"/>
    <property type="match status" value="1"/>
</dbReference>
<keyword evidence="5" id="KW-0378">Hydrolase</keyword>
<feature type="coiled-coil region" evidence="1">
    <location>
        <begin position="314"/>
        <end position="341"/>
    </location>
</feature>
<dbReference type="GO" id="GO:0004386">
    <property type="term" value="F:helicase activity"/>
    <property type="evidence" value="ECO:0007669"/>
    <property type="project" value="UniProtKB-KW"/>
</dbReference>
<feature type="domain" description="DUF2726" evidence="2">
    <location>
        <begin position="789"/>
        <end position="913"/>
    </location>
</feature>
<feature type="coiled-coil region" evidence="1">
    <location>
        <begin position="407"/>
        <end position="437"/>
    </location>
</feature>
<organism evidence="5">
    <name type="scientific">uncultured Spirochaetaceae bacterium</name>
    <dbReference type="NCBI Taxonomy" id="201186"/>
    <lineage>
        <taxon>Bacteria</taxon>
        <taxon>Pseudomonadati</taxon>
        <taxon>Spirochaetota</taxon>
        <taxon>Spirochaetia</taxon>
        <taxon>Spirochaetales</taxon>
        <taxon>Spirochaetaceae</taxon>
        <taxon>environmental samples</taxon>
    </lineage>
</organism>
<dbReference type="InterPro" id="IPR047187">
    <property type="entry name" value="SF1_C_Upf1"/>
</dbReference>
<dbReference type="AlphaFoldDB" id="A0A650F5D4"/>
<evidence type="ECO:0000259" key="2">
    <source>
        <dbReference type="Pfam" id="PF10881"/>
    </source>
</evidence>
<dbReference type="InterPro" id="IPR045055">
    <property type="entry name" value="DNA2/NAM7-like"/>
</dbReference>
<dbReference type="CDD" id="cd18808">
    <property type="entry name" value="SF1_C_Upf1"/>
    <property type="match status" value="1"/>
</dbReference>
<dbReference type="InterPro" id="IPR041677">
    <property type="entry name" value="DNA2/NAM7_AAA_11"/>
</dbReference>
<evidence type="ECO:0000313" key="5">
    <source>
        <dbReference type="EMBL" id="QGT51415.1"/>
    </source>
</evidence>
<dbReference type="PANTHER" id="PTHR10887:SF530">
    <property type="entry name" value="SUPERFAMILY I DNA HELICASES"/>
    <property type="match status" value="1"/>
</dbReference>
<evidence type="ECO:0000259" key="4">
    <source>
        <dbReference type="Pfam" id="PF13087"/>
    </source>
</evidence>
<dbReference type="InterPro" id="IPR041679">
    <property type="entry name" value="DNA2/NAM7-like_C"/>
</dbReference>
<reference evidence="5" key="1">
    <citation type="journal article" date="2020" name="J. ISSAAS">
        <title>Lactobacilli and other gastrointestinal microbiota of Peromyscus leucopus, reservoir host for agents of Lyme disease and other zoonoses in North America.</title>
        <authorList>
            <person name="Milovic A."/>
            <person name="Bassam K."/>
            <person name="Shao H."/>
            <person name="Chatzistamou I."/>
            <person name="Tufts D.M."/>
            <person name="Diuk-Wasser M."/>
            <person name="Barbour A.G."/>
        </authorList>
    </citation>
    <scope>NUCLEOTIDE SEQUENCE</scope>
    <source>
        <strain evidence="5">LL50</strain>
    </source>
</reference>
<evidence type="ECO:0000256" key="1">
    <source>
        <dbReference type="SAM" id="Coils"/>
    </source>
</evidence>
<dbReference type="Gene3D" id="3.40.50.300">
    <property type="entry name" value="P-loop containing nucleotide triphosphate hydrolases"/>
    <property type="match status" value="2"/>
</dbReference>
<feature type="domain" description="DNA2/NAM7 helicase-like C-terminal" evidence="4">
    <location>
        <begin position="574"/>
        <end position="729"/>
    </location>
</feature>
<sequence>MLNSHLTLIIDNSAPQNQSPFLTRQIDSIFFDEENAKYKITFKSGKEFSYNEKRITVLKNPIHLNPEKFYISRSEKEFSNVSDIFEFEDKNTSRKYWHIVFENGSERTYDFADLHIEMSVLDDHVAKNTFEYIKALASASELKSEDDTNILLKSYSKIAKIKTDCALALYLDPNNLKPKVYDYENVIFPFGCNSSQIKAVQNALSNQISIISGPPGTGKTQTILNIIANILVQGKTVQIVSNNNDATSNVLEKLKDEKYSLDFVAAHLGRKKNKEKFIDEQKTEYPENLEEMKILFEPLQKEKLSNLFFKLKGIFDVQEKLANTRAELECLRLEREHFEAIHNCKVRTRKKLSAKTYFLLWHNVQEFSDKEKCISFFLKLKIRFKYGIGTWSFFKNDSLEMIAVFKNQFYAQRQSELENKIDELEEEIKNINAKETLNDFSKTSLEYLKSILAKRYDTSKARAIFTEEDLYRNYESVQKEYPLILSTTFSSRNSLNPHAEFDYMIMDEASQVDIATGCLALSNAKNAVIVGDLKQLPNVVTQENKIKLESIIRDFSVDESYNSAKYSFLESLKMVIPEIPETLLREHYRCSPKIIGFCNQKFYGGKLLVMTEDEIADSISVIKTVQGNHARGKTNLRQAEEIQKIVLEESKNFSCKQIGIIAPYNAQVDLLKNLVGDKIDVSTVHKFQGREKDFIIISTVDNVPTEFSDDPNLLNVAVSRAKKKLTLVISDEAERGKGNIADLISYIKYNSGKINSGTIRSVFDYLYAQFNETRREFLKGKRRISQFDSENLFYMAMLDFLEEEFPNLGMLCHCPLREIIGEQSFICDEKLLRYAMHPWTHMDFLVYSKVSKLPVMAIEIDGWHFHSAKNIKAKMQSERDKMKDEILLLCNLPLLRLATNGSEEIRKIRERLKQVLI</sequence>
<keyword evidence="5" id="KW-0067">ATP-binding</keyword>
<dbReference type="SUPFAM" id="SSF52540">
    <property type="entry name" value="P-loop containing nucleoside triphosphate hydrolases"/>
    <property type="match status" value="1"/>
</dbReference>
<keyword evidence="5" id="KW-0347">Helicase</keyword>
<proteinExistence type="predicted"/>
<keyword evidence="1" id="KW-0175">Coiled coil</keyword>
<dbReference type="Pfam" id="PF10881">
    <property type="entry name" value="DUF2726"/>
    <property type="match status" value="1"/>
</dbReference>
<accession>A0A650F5D4</accession>
<protein>
    <submittedName>
        <fullName evidence="5">DNA helicase</fullName>
    </submittedName>
</protein>
<dbReference type="EMBL" id="MN577574">
    <property type="protein sequence ID" value="QGT51415.1"/>
    <property type="molecule type" value="Genomic_DNA"/>
</dbReference>
<dbReference type="CDD" id="cd17934">
    <property type="entry name" value="DEXXQc_Upf1-like"/>
    <property type="match status" value="1"/>
</dbReference>
<dbReference type="PANTHER" id="PTHR10887">
    <property type="entry name" value="DNA2/NAM7 HELICASE FAMILY"/>
    <property type="match status" value="1"/>
</dbReference>
<dbReference type="Pfam" id="PF13087">
    <property type="entry name" value="AAA_12"/>
    <property type="match status" value="1"/>
</dbReference>
<name>A0A650F5D4_9SPIO</name>
<feature type="domain" description="DNA2/NAM7 helicase helicase" evidence="3">
    <location>
        <begin position="192"/>
        <end position="541"/>
    </location>
</feature>
<evidence type="ECO:0000259" key="3">
    <source>
        <dbReference type="Pfam" id="PF13086"/>
    </source>
</evidence>
<gene>
    <name evidence="5" type="ORF">Unknown280_1070</name>
</gene>